<accession>A0AC61R874</accession>
<evidence type="ECO:0000313" key="2">
    <source>
        <dbReference type="Proteomes" id="UP000308836"/>
    </source>
</evidence>
<keyword evidence="2" id="KW-1185">Reference proteome</keyword>
<sequence length="175" mass="20200">MLDDPKSQTRFYLRKAFYECLAQDAPLTITRLCDQAGVGRRTFYRHYDGLDGVFADCLEQLLTRYQDAVSPLQTYDLEQIATEFFSFWKQQKKELLLLRRYDAQKLHYGLLSGGIRLVQARSNHRFALFSTYSAGGFLALLNEWIEEDMRTPVDQLVSRLVSEARSASFNAFASS</sequence>
<organism evidence="1 2">
    <name type="scientific">Dubosiella muris</name>
    <dbReference type="NCBI Taxonomy" id="3038133"/>
    <lineage>
        <taxon>Bacteria</taxon>
        <taxon>Bacillati</taxon>
        <taxon>Bacillota</taxon>
        <taxon>Erysipelotrichia</taxon>
        <taxon>Erysipelotrichales</taxon>
        <taxon>Erysipelotrichaceae</taxon>
        <taxon>Dubosiella</taxon>
    </lineage>
</organism>
<proteinExistence type="predicted"/>
<reference evidence="1" key="1">
    <citation type="submission" date="2019-04" db="EMBL/GenBank/DDBJ databases">
        <title>Microbes associate with the intestines of laboratory mice.</title>
        <authorList>
            <person name="Navarre W."/>
            <person name="Wong E."/>
            <person name="Huang K."/>
            <person name="Tropini C."/>
            <person name="Ng K."/>
            <person name="Yu B."/>
        </authorList>
    </citation>
    <scope>NUCLEOTIDE SEQUENCE</scope>
    <source>
        <strain evidence="1">NM09_H32</strain>
    </source>
</reference>
<dbReference type="Proteomes" id="UP000308836">
    <property type="component" value="Unassembled WGS sequence"/>
</dbReference>
<comment type="caution">
    <text evidence="1">The sequence shown here is derived from an EMBL/GenBank/DDBJ whole genome shotgun (WGS) entry which is preliminary data.</text>
</comment>
<evidence type="ECO:0000313" key="1">
    <source>
        <dbReference type="EMBL" id="TGY66139.1"/>
    </source>
</evidence>
<dbReference type="EMBL" id="SRYG01000009">
    <property type="protein sequence ID" value="TGY66139.1"/>
    <property type="molecule type" value="Genomic_DNA"/>
</dbReference>
<gene>
    <name evidence="1" type="ORF">E5336_05610</name>
</gene>
<protein>
    <submittedName>
        <fullName evidence="1">TetR/AcrR family transcriptional regulator</fullName>
    </submittedName>
</protein>
<name>A0AC61R874_9FIRM</name>